<name>A0AA39WA75_9PEZI</name>
<dbReference type="EMBL" id="JAUJDW010000246">
    <property type="protein sequence ID" value="KAK0609643.1"/>
    <property type="molecule type" value="Genomic_DNA"/>
</dbReference>
<comment type="caution">
    <text evidence="2">The sequence shown here is derived from an EMBL/GenBank/DDBJ whole genome shotgun (WGS) entry which is preliminary data.</text>
</comment>
<gene>
    <name evidence="2" type="ORF">DIS24_g12284</name>
</gene>
<reference evidence="2" key="1">
    <citation type="submission" date="2023-06" db="EMBL/GenBank/DDBJ databases">
        <title>Multi-omics analyses reveal the molecular pathogenesis toolkit of Lasiodiplodia hormozganensis, a cross-kingdom pathogen.</title>
        <authorList>
            <person name="Felix C."/>
            <person name="Meneses R."/>
            <person name="Goncalves M.F.M."/>
            <person name="Tilleman L."/>
            <person name="Duarte A.S."/>
            <person name="Jorrin-Novo J.V."/>
            <person name="Van De Peer Y."/>
            <person name="Deforce D."/>
            <person name="Van Nieuwerburgh F."/>
            <person name="Esteves A.C."/>
            <person name="Alves A."/>
        </authorList>
    </citation>
    <scope>NUCLEOTIDE SEQUENCE</scope>
    <source>
        <strain evidence="2">CBS 339.90</strain>
    </source>
</reference>
<dbReference type="AlphaFoldDB" id="A0AA39WA75"/>
<evidence type="ECO:0000256" key="1">
    <source>
        <dbReference type="SAM" id="MobiDB-lite"/>
    </source>
</evidence>
<proteinExistence type="predicted"/>
<dbReference type="Proteomes" id="UP001175001">
    <property type="component" value="Unassembled WGS sequence"/>
</dbReference>
<organism evidence="2 3">
    <name type="scientific">Lasiodiplodia hormozganensis</name>
    <dbReference type="NCBI Taxonomy" id="869390"/>
    <lineage>
        <taxon>Eukaryota</taxon>
        <taxon>Fungi</taxon>
        <taxon>Dikarya</taxon>
        <taxon>Ascomycota</taxon>
        <taxon>Pezizomycotina</taxon>
        <taxon>Dothideomycetes</taxon>
        <taxon>Dothideomycetes incertae sedis</taxon>
        <taxon>Botryosphaeriales</taxon>
        <taxon>Botryosphaeriaceae</taxon>
        <taxon>Lasiodiplodia</taxon>
    </lineage>
</organism>
<evidence type="ECO:0000313" key="3">
    <source>
        <dbReference type="Proteomes" id="UP001175001"/>
    </source>
</evidence>
<sequence length="324" mass="37806">MEALPMSFNGRDDNPWEFSDIVFHVPFYQEVRPAGHAAHGDGDEFCCFGHKSGKAPTTLLGRIFGSQGKKEEKTAGVCFAREAVTICVFNDDEYEKQHWQHKRAMSLSSNWTALVVDPRDIFKFTDDKHSQRFLDGILPPSARNSNREAKHQWTDYQNADFFQTRLIQIALKHITDEWQESIVSIDDVCNNFERNTRKRMEDPSYWRGEVNGTLIQAHKISRGLEILQQSIRNIIEDKENQDMDYGVWRRFRNARPRRRMGDLENLQKASKEEVPPKPLGIGEEKNRLKHILWDICDIYQQRLFSVQARLRARREAVDSLRGLV</sequence>
<evidence type="ECO:0000313" key="2">
    <source>
        <dbReference type="EMBL" id="KAK0609643.1"/>
    </source>
</evidence>
<protein>
    <submittedName>
        <fullName evidence="2">Uncharacterized protein</fullName>
    </submittedName>
</protein>
<feature type="region of interest" description="Disordered" evidence="1">
    <location>
        <begin position="261"/>
        <end position="280"/>
    </location>
</feature>
<accession>A0AA39WA75</accession>
<keyword evidence="3" id="KW-1185">Reference proteome</keyword>